<feature type="compositionally biased region" description="Basic and acidic residues" evidence="1">
    <location>
        <begin position="34"/>
        <end position="47"/>
    </location>
</feature>
<feature type="region of interest" description="Disordered" evidence="1">
    <location>
        <begin position="1"/>
        <end position="184"/>
    </location>
</feature>
<accession>A0A6J4MC37</accession>
<keyword evidence="2" id="KW-0378">Hydrolase</keyword>
<feature type="compositionally biased region" description="Basic and acidic residues" evidence="1">
    <location>
        <begin position="57"/>
        <end position="83"/>
    </location>
</feature>
<dbReference type="EMBL" id="CADCTU010000762">
    <property type="protein sequence ID" value="CAA9351387.1"/>
    <property type="molecule type" value="Genomic_DNA"/>
</dbReference>
<feature type="non-terminal residue" evidence="2">
    <location>
        <position position="1"/>
    </location>
</feature>
<sequence>EPARHPRPRLARAARGDGAGRRGHRRDPTAGAGHVRDDVRRQGDRPRGAAGGPPRAGRGDRRGRQAVRDHQPRDRAQRGDRPRRGGVPLDPRGLRRRRAQRAGGGARDERAGGADRGRRERAARPLPAARDRPPARAPVHRLPEHPQEARGQAAVGARARQVPHGDPQARPGRDRGAPQRRGAV</sequence>
<organism evidence="2">
    <name type="scientific">uncultured Gemmatimonadaceae bacterium</name>
    <dbReference type="NCBI Taxonomy" id="246130"/>
    <lineage>
        <taxon>Bacteria</taxon>
        <taxon>Pseudomonadati</taxon>
        <taxon>Gemmatimonadota</taxon>
        <taxon>Gemmatimonadia</taxon>
        <taxon>Gemmatimonadales</taxon>
        <taxon>Gemmatimonadaceae</taxon>
        <taxon>environmental samples</taxon>
    </lineage>
</organism>
<gene>
    <name evidence="2" type="ORF">AVDCRST_MAG11-3547</name>
</gene>
<name>A0A6J4MC37_9BACT</name>
<dbReference type="EC" id="3.5.1.88" evidence="2"/>
<dbReference type="GO" id="GO:0042586">
    <property type="term" value="F:peptide deformylase activity"/>
    <property type="evidence" value="ECO:0007669"/>
    <property type="project" value="UniProtKB-EC"/>
</dbReference>
<feature type="non-terminal residue" evidence="2">
    <location>
        <position position="184"/>
    </location>
</feature>
<dbReference type="AlphaFoldDB" id="A0A6J4MC37"/>
<protein>
    <submittedName>
        <fullName evidence="2">Peptide deformylase</fullName>
        <ecNumber evidence="2">3.5.1.88</ecNumber>
    </submittedName>
</protein>
<reference evidence="2" key="1">
    <citation type="submission" date="2020-02" db="EMBL/GenBank/DDBJ databases">
        <authorList>
            <person name="Meier V. D."/>
        </authorList>
    </citation>
    <scope>NUCLEOTIDE SEQUENCE</scope>
    <source>
        <strain evidence="2">AVDCRST_MAG11</strain>
    </source>
</reference>
<feature type="compositionally biased region" description="Low complexity" evidence="1">
    <location>
        <begin position="149"/>
        <end position="162"/>
    </location>
</feature>
<proteinExistence type="predicted"/>
<evidence type="ECO:0000313" key="2">
    <source>
        <dbReference type="EMBL" id="CAA9351387.1"/>
    </source>
</evidence>
<evidence type="ECO:0000256" key="1">
    <source>
        <dbReference type="SAM" id="MobiDB-lite"/>
    </source>
</evidence>
<feature type="compositionally biased region" description="Basic residues" evidence="1">
    <location>
        <begin position="1"/>
        <end position="12"/>
    </location>
</feature>
<feature type="compositionally biased region" description="Basic and acidic residues" evidence="1">
    <location>
        <begin position="106"/>
        <end position="134"/>
    </location>
</feature>